<sequence length="117" mass="13315">MSFGEFHLLCRDCIGFGDDVVDSEFVYSTSGCNLVAQKLFHPRRKIWIGVIRITKTCFHNQVCHTLTTNRVIWFGFVKRSKTDIITLVDYDGSILALDELAGIVDRHIIKTSTVHRG</sequence>
<reference evidence="1" key="1">
    <citation type="journal article" date="2023" name="Front. Mar. Sci.">
        <title>Tracing the invertebrate herpesviruses in the global sequence datasets.</title>
        <authorList>
            <person name="Rosani U."/>
            <person name="Gaia M."/>
            <person name="Delmont T.O."/>
            <person name="Krupovic M."/>
        </authorList>
    </citation>
    <scope>NUCLEOTIDE SEQUENCE</scope>
    <source>
        <strain evidence="1">MalacoHV1/China/2018</strain>
    </source>
</reference>
<protein>
    <submittedName>
        <fullName evidence="1">ORF98</fullName>
    </submittedName>
</protein>
<reference evidence="1" key="2">
    <citation type="submission" date="2023-01" db="EMBL/GenBank/DDBJ databases">
        <authorList>
            <person name="Rosani U."/>
            <person name="Delmont T.O."/>
            <person name="Gaia M."/>
            <person name="Krupovic M."/>
        </authorList>
    </citation>
    <scope>NUCLEOTIDE SEQUENCE</scope>
    <source>
        <strain evidence="1">MalacoHV1/China/2018</strain>
    </source>
</reference>
<evidence type="ECO:0000313" key="1">
    <source>
        <dbReference type="EMBL" id="DBA11799.1"/>
    </source>
</evidence>
<proteinExistence type="predicted"/>
<name>A0AA48P955_9VIRU</name>
<organism evidence="1">
    <name type="scientific">Malaco herpesvirus 1</name>
    <dbReference type="NCBI Taxonomy" id="3031797"/>
    <lineage>
        <taxon>Viruses</taxon>
        <taxon>Duplodnaviria</taxon>
        <taxon>Heunggongvirae</taxon>
        <taxon>Peploviricota</taxon>
        <taxon>Herviviricetes</taxon>
        <taxon>Herpesvirales</taxon>
        <taxon>Malacoherpesviridae</taxon>
    </lineage>
</organism>
<dbReference type="EMBL" id="BK063094">
    <property type="protein sequence ID" value="DBA11799.1"/>
    <property type="molecule type" value="Genomic_DNA"/>
</dbReference>
<accession>A0AA48P955</accession>